<evidence type="ECO:0000313" key="5">
    <source>
        <dbReference type="Proteomes" id="UP000764837"/>
    </source>
</evidence>
<protein>
    <submittedName>
        <fullName evidence="4">Uncharacterized protein (DUF58 family)</fullName>
    </submittedName>
</protein>
<dbReference type="PANTHER" id="PTHR33608:SF14">
    <property type="entry name" value="POSSIBLE CONSERVED SECRETED PROTEIN"/>
    <property type="match status" value="1"/>
</dbReference>
<feature type="region of interest" description="Disordered" evidence="1">
    <location>
        <begin position="120"/>
        <end position="162"/>
    </location>
</feature>
<evidence type="ECO:0000313" key="4">
    <source>
        <dbReference type="EMBL" id="MBM7492534.1"/>
    </source>
</evidence>
<keyword evidence="2" id="KW-0812">Transmembrane</keyword>
<dbReference type="EMBL" id="JAFBBP010000001">
    <property type="protein sequence ID" value="MBM7492534.1"/>
    <property type="molecule type" value="Genomic_DNA"/>
</dbReference>
<feature type="domain" description="DUF58" evidence="3">
    <location>
        <begin position="254"/>
        <end position="419"/>
    </location>
</feature>
<accession>A0ABS2LXC1</accession>
<keyword evidence="2" id="KW-1133">Transmembrane helix</keyword>
<dbReference type="Proteomes" id="UP000764837">
    <property type="component" value="Unassembled WGS sequence"/>
</dbReference>
<feature type="compositionally biased region" description="Low complexity" evidence="1">
    <location>
        <begin position="126"/>
        <end position="151"/>
    </location>
</feature>
<keyword evidence="2" id="KW-0472">Membrane</keyword>
<keyword evidence="5" id="KW-1185">Reference proteome</keyword>
<name>A0ABS2LXC1_9ACTN</name>
<reference evidence="4 5" key="1">
    <citation type="submission" date="2021-01" db="EMBL/GenBank/DDBJ databases">
        <title>Sequencing the genomes of 1000 actinobacteria strains.</title>
        <authorList>
            <person name="Klenk H.-P."/>
        </authorList>
    </citation>
    <scope>NUCLEOTIDE SEQUENCE [LARGE SCALE GENOMIC DNA]</scope>
    <source>
        <strain evidence="4 5">DSM 100204</strain>
    </source>
</reference>
<gene>
    <name evidence="4" type="ORF">JOD64_003756</name>
</gene>
<dbReference type="Pfam" id="PF01882">
    <property type="entry name" value="DUF58"/>
    <property type="match status" value="1"/>
</dbReference>
<evidence type="ECO:0000256" key="2">
    <source>
        <dbReference type="SAM" id="Phobius"/>
    </source>
</evidence>
<comment type="caution">
    <text evidence="4">The sequence shown here is derived from an EMBL/GenBank/DDBJ whole genome shotgun (WGS) entry which is preliminary data.</text>
</comment>
<organism evidence="4 5">
    <name type="scientific">Micromonospora luteifusca</name>
    <dbReference type="NCBI Taxonomy" id="709860"/>
    <lineage>
        <taxon>Bacteria</taxon>
        <taxon>Bacillati</taxon>
        <taxon>Actinomycetota</taxon>
        <taxon>Actinomycetes</taxon>
        <taxon>Micromonosporales</taxon>
        <taxon>Micromonosporaceae</taxon>
        <taxon>Micromonospora</taxon>
    </lineage>
</organism>
<feature type="transmembrane region" description="Helical" evidence="2">
    <location>
        <begin position="22"/>
        <end position="50"/>
    </location>
</feature>
<evidence type="ECO:0000259" key="3">
    <source>
        <dbReference type="Pfam" id="PF01882"/>
    </source>
</evidence>
<sequence length="487" mass="51769">MPRATEPEPAAGWAPTRALGRAVLLAGLLLVAGVLLGRVDLIVLAAPFALGTAYALRRRPTALPQVWITSGDDGPLVEGGEVTAAVSVGNPDVVDYDLVVLRSRVSPWLRVDRAGFAQDESVDDGPTVTATPTATPTPTVTATPTATATPASGTGRSIADRPFVTSVPTGAAVDLELAGRALRWGRHPVGPAGARVATAGGLLVSRAVISEPVRVRVYPRTEPFEAVEAMPRAAGLVGAHHSRRPGEGGELAGVRIFGPGDRLRRIDWRVSLRARQLHVAATLSDRDAEVVVLLDVLAEAGRSGGVSGAASVLDTTVRATAAIAEHYLHRGDRVSLLEYGPAARRLRPAAGRRQYLTVLEWLLDVRVQSSSHEPYDQVFGPQLLSSDALVVVLTPLLDERSAQMLARLARAGRFVVAVDTLPTELAPPRDQTWAEVAYRLWRLDREVMIGQLREHGVPVVRWAGAGSLDQVLRDVARLATAPRVGGR</sequence>
<dbReference type="PANTHER" id="PTHR33608">
    <property type="entry name" value="BLL2464 PROTEIN"/>
    <property type="match status" value="1"/>
</dbReference>
<proteinExistence type="predicted"/>
<evidence type="ECO:0000256" key="1">
    <source>
        <dbReference type="SAM" id="MobiDB-lite"/>
    </source>
</evidence>
<dbReference type="InterPro" id="IPR002881">
    <property type="entry name" value="DUF58"/>
</dbReference>